<dbReference type="SUPFAM" id="SSF88946">
    <property type="entry name" value="Sigma2 domain of RNA polymerase sigma factors"/>
    <property type="match status" value="1"/>
</dbReference>
<dbReference type="PANTHER" id="PTHR43133">
    <property type="entry name" value="RNA POLYMERASE ECF-TYPE SIGMA FACTO"/>
    <property type="match status" value="1"/>
</dbReference>
<reference evidence="7 8" key="1">
    <citation type="submission" date="2017-05" db="EMBL/GenBank/DDBJ databases">
        <title>Complete and WGS of Bordetella genogroups.</title>
        <authorList>
            <person name="Spilker T."/>
            <person name="Lipuma J."/>
        </authorList>
    </citation>
    <scope>NUCLEOTIDE SEQUENCE [LARGE SCALE GENOMIC DNA]</scope>
    <source>
        <strain evidence="7 8">AU9795</strain>
    </source>
</reference>
<evidence type="ECO:0000313" key="7">
    <source>
        <dbReference type="EMBL" id="OZI58943.1"/>
    </source>
</evidence>
<evidence type="ECO:0000256" key="2">
    <source>
        <dbReference type="ARBA" id="ARBA00023015"/>
    </source>
</evidence>
<dbReference type="InterPro" id="IPR007627">
    <property type="entry name" value="RNA_pol_sigma70_r2"/>
</dbReference>
<feature type="domain" description="RNA polymerase sigma-70 region 2" evidence="5">
    <location>
        <begin position="18"/>
        <end position="81"/>
    </location>
</feature>
<name>A0ABX4EWW5_9BORD</name>
<keyword evidence="8" id="KW-1185">Reference proteome</keyword>
<dbReference type="InterPro" id="IPR013325">
    <property type="entry name" value="RNA_pol_sigma_r2"/>
</dbReference>
<dbReference type="Gene3D" id="1.10.10.10">
    <property type="entry name" value="Winged helix-like DNA-binding domain superfamily/Winged helix DNA-binding domain"/>
    <property type="match status" value="1"/>
</dbReference>
<evidence type="ECO:0000259" key="6">
    <source>
        <dbReference type="Pfam" id="PF08281"/>
    </source>
</evidence>
<dbReference type="InterPro" id="IPR039425">
    <property type="entry name" value="RNA_pol_sigma-70-like"/>
</dbReference>
<evidence type="ECO:0000256" key="4">
    <source>
        <dbReference type="ARBA" id="ARBA00023163"/>
    </source>
</evidence>
<dbReference type="InterPro" id="IPR036388">
    <property type="entry name" value="WH-like_DNA-bd_sf"/>
</dbReference>
<dbReference type="InterPro" id="IPR013324">
    <property type="entry name" value="RNA_pol_sigma_r3/r4-like"/>
</dbReference>
<protein>
    <submittedName>
        <fullName evidence="7">RNA polymerase subunit sigma</fullName>
    </submittedName>
</protein>
<keyword evidence="4" id="KW-0804">Transcription</keyword>
<dbReference type="NCBIfam" id="TIGR02937">
    <property type="entry name" value="sigma70-ECF"/>
    <property type="match status" value="1"/>
</dbReference>
<sequence>MIAHAVDSTRDSRFSTIYKNDHPWLERRLRNGLRNREDAEDVAGETFTQLLCLPALEQLNEPRAMLVTIARRITWRLWRRRELEQAWLETLRSQPEPLEPSAEERVQTLQALQALDTALDGLSAKARMTFLFSQLDGMTHVEIAARLKVSPTMVRKYIVQALRRCCEVFGV</sequence>
<dbReference type="InterPro" id="IPR013249">
    <property type="entry name" value="RNA_pol_sigma70_r4_t2"/>
</dbReference>
<dbReference type="EMBL" id="NEVR01000004">
    <property type="protein sequence ID" value="OZI58943.1"/>
    <property type="molecule type" value="Genomic_DNA"/>
</dbReference>
<evidence type="ECO:0000259" key="5">
    <source>
        <dbReference type="Pfam" id="PF04542"/>
    </source>
</evidence>
<dbReference type="Pfam" id="PF08281">
    <property type="entry name" value="Sigma70_r4_2"/>
    <property type="match status" value="1"/>
</dbReference>
<dbReference type="SUPFAM" id="SSF88659">
    <property type="entry name" value="Sigma3 and sigma4 domains of RNA polymerase sigma factors"/>
    <property type="match status" value="1"/>
</dbReference>
<dbReference type="Pfam" id="PF04542">
    <property type="entry name" value="Sigma70_r2"/>
    <property type="match status" value="1"/>
</dbReference>
<keyword evidence="2" id="KW-0805">Transcription regulation</keyword>
<gene>
    <name evidence="7" type="ORF">CAL27_19965</name>
</gene>
<comment type="caution">
    <text evidence="7">The sequence shown here is derived from an EMBL/GenBank/DDBJ whole genome shotgun (WGS) entry which is preliminary data.</text>
</comment>
<dbReference type="Proteomes" id="UP000216354">
    <property type="component" value="Unassembled WGS sequence"/>
</dbReference>
<dbReference type="PANTHER" id="PTHR43133:SF63">
    <property type="entry name" value="RNA POLYMERASE SIGMA FACTOR FECI-RELATED"/>
    <property type="match status" value="1"/>
</dbReference>
<evidence type="ECO:0000313" key="8">
    <source>
        <dbReference type="Proteomes" id="UP000216354"/>
    </source>
</evidence>
<dbReference type="NCBIfam" id="NF008889">
    <property type="entry name" value="PRK11924.1-1"/>
    <property type="match status" value="1"/>
</dbReference>
<organism evidence="7 8">
    <name type="scientific">Bordetella genomosp. 1</name>
    <dbReference type="NCBI Taxonomy" id="1395607"/>
    <lineage>
        <taxon>Bacteria</taxon>
        <taxon>Pseudomonadati</taxon>
        <taxon>Pseudomonadota</taxon>
        <taxon>Betaproteobacteria</taxon>
        <taxon>Burkholderiales</taxon>
        <taxon>Alcaligenaceae</taxon>
        <taxon>Bordetella</taxon>
    </lineage>
</organism>
<keyword evidence="3" id="KW-0731">Sigma factor</keyword>
<evidence type="ECO:0000256" key="1">
    <source>
        <dbReference type="ARBA" id="ARBA00010641"/>
    </source>
</evidence>
<dbReference type="InterPro" id="IPR014284">
    <property type="entry name" value="RNA_pol_sigma-70_dom"/>
</dbReference>
<evidence type="ECO:0000256" key="3">
    <source>
        <dbReference type="ARBA" id="ARBA00023082"/>
    </source>
</evidence>
<dbReference type="Gene3D" id="1.10.1740.10">
    <property type="match status" value="1"/>
</dbReference>
<proteinExistence type="inferred from homology"/>
<accession>A0ABX4EWW5</accession>
<comment type="similarity">
    <text evidence="1">Belongs to the sigma-70 factor family. ECF subfamily.</text>
</comment>
<feature type="domain" description="RNA polymerase sigma factor 70 region 4 type 2" evidence="6">
    <location>
        <begin position="113"/>
        <end position="165"/>
    </location>
</feature>